<keyword evidence="1" id="KW-1133">Transmembrane helix</keyword>
<dbReference type="Proteomes" id="UP001551189">
    <property type="component" value="Unassembled WGS sequence"/>
</dbReference>
<reference evidence="2 3" key="1">
    <citation type="submission" date="2024-06" db="EMBL/GenBank/DDBJ databases">
        <title>The Natural Products Discovery Center: Release of the First 8490 Sequenced Strains for Exploring Actinobacteria Biosynthetic Diversity.</title>
        <authorList>
            <person name="Kalkreuter E."/>
            <person name="Kautsar S.A."/>
            <person name="Yang D."/>
            <person name="Bader C.D."/>
            <person name="Teijaro C.N."/>
            <person name="Fluegel L."/>
            <person name="Davis C.M."/>
            <person name="Simpson J.R."/>
            <person name="Lauterbach L."/>
            <person name="Steele A.D."/>
            <person name="Gui C."/>
            <person name="Meng S."/>
            <person name="Li G."/>
            <person name="Viehrig K."/>
            <person name="Ye F."/>
            <person name="Su P."/>
            <person name="Kiefer A.F."/>
            <person name="Nichols A."/>
            <person name="Cepeda A.J."/>
            <person name="Yan W."/>
            <person name="Fan B."/>
            <person name="Jiang Y."/>
            <person name="Adhikari A."/>
            <person name="Zheng C.-J."/>
            <person name="Schuster L."/>
            <person name="Cowan T.M."/>
            <person name="Smanski M.J."/>
            <person name="Chevrette M.G."/>
            <person name="De Carvalho L.P.S."/>
            <person name="Shen B."/>
        </authorList>
    </citation>
    <scope>NUCLEOTIDE SEQUENCE [LARGE SCALE GENOMIC DNA]</scope>
    <source>
        <strain evidence="2 3">NPDC046851</strain>
    </source>
</reference>
<protein>
    <recommendedName>
        <fullName evidence="4">Major facilitator superfamily (MFS) profile domain-containing protein</fullName>
    </recommendedName>
</protein>
<evidence type="ECO:0000313" key="3">
    <source>
        <dbReference type="Proteomes" id="UP001551189"/>
    </source>
</evidence>
<keyword evidence="3" id="KW-1185">Reference proteome</keyword>
<evidence type="ECO:0008006" key="4">
    <source>
        <dbReference type="Google" id="ProtNLM"/>
    </source>
</evidence>
<keyword evidence="1" id="KW-0472">Membrane</keyword>
<evidence type="ECO:0000313" key="2">
    <source>
        <dbReference type="EMBL" id="MEU6805421.1"/>
    </source>
</evidence>
<feature type="transmembrane region" description="Helical" evidence="1">
    <location>
        <begin position="40"/>
        <end position="60"/>
    </location>
</feature>
<gene>
    <name evidence="2" type="ORF">ABZ931_31130</name>
</gene>
<dbReference type="EMBL" id="JBEYXT010000204">
    <property type="protein sequence ID" value="MEU6805421.1"/>
    <property type="molecule type" value="Genomic_DNA"/>
</dbReference>
<evidence type="ECO:0000256" key="1">
    <source>
        <dbReference type="SAM" id="Phobius"/>
    </source>
</evidence>
<proteinExistence type="predicted"/>
<organism evidence="2 3">
    <name type="scientific">Streptomyces neyagawaensis</name>
    <dbReference type="NCBI Taxonomy" id="42238"/>
    <lineage>
        <taxon>Bacteria</taxon>
        <taxon>Bacillati</taxon>
        <taxon>Actinomycetota</taxon>
        <taxon>Actinomycetes</taxon>
        <taxon>Kitasatosporales</taxon>
        <taxon>Streptomycetaceae</taxon>
        <taxon>Streptomyces</taxon>
    </lineage>
</organism>
<name>A0ABV3B7N6_9ACTN</name>
<accession>A0ABV3B7N6</accession>
<dbReference type="RefSeq" id="WP_359700047.1">
    <property type="nucleotide sequence ID" value="NZ_JBEYXT010000204.1"/>
</dbReference>
<sequence>MNAPTFLARAGAAFASALVGAAVGIVLVSATEALGVQVGGLVTAVVIGLPALCGAVVGALRRPDHSRFSSR</sequence>
<comment type="caution">
    <text evidence="2">The sequence shown here is derived from an EMBL/GenBank/DDBJ whole genome shotgun (WGS) entry which is preliminary data.</text>
</comment>
<keyword evidence="1" id="KW-0812">Transmembrane</keyword>